<feature type="transmembrane region" description="Helical" evidence="2">
    <location>
        <begin position="57"/>
        <end position="80"/>
    </location>
</feature>
<feature type="region of interest" description="Disordered" evidence="3">
    <location>
        <begin position="103"/>
        <end position="128"/>
    </location>
</feature>
<evidence type="ECO:0000313" key="6">
    <source>
        <dbReference type="Proteomes" id="UP000597444"/>
    </source>
</evidence>
<feature type="transmembrane region" description="Helical" evidence="2">
    <location>
        <begin position="33"/>
        <end position="51"/>
    </location>
</feature>
<dbReference type="InterPro" id="IPR042106">
    <property type="entry name" value="Nuo/plastoQ_OxRdtase_6_NuoJ"/>
</dbReference>
<evidence type="ECO:0000256" key="2">
    <source>
        <dbReference type="RuleBase" id="RU004429"/>
    </source>
</evidence>
<evidence type="ECO:0000259" key="4">
    <source>
        <dbReference type="Pfam" id="PF19335"/>
    </source>
</evidence>
<evidence type="ECO:0000313" key="5">
    <source>
        <dbReference type="EMBL" id="GHP01168.1"/>
    </source>
</evidence>
<dbReference type="AlphaFoldDB" id="A0A8J3N778"/>
<dbReference type="Pfam" id="PF00499">
    <property type="entry name" value="Oxidored_q3"/>
    <property type="match status" value="1"/>
</dbReference>
<sequence length="416" mass="45177">MSGMIEWIIFLLLALVAIGTAAGMLLTMSMYRAGLALMASFVALAGLFILLDADLLAAIQVMMNVGGMLVMVLFMVMIMMDPGGEMMWSMKRDMHMPGPGAFSMHMPSASPPPEEETTHQEHDQSGDWTCPMHPEISQPGPGKCPKCGMGLIARTETEDEYGTKQRDQQDTAYSCPMHPEVQQDHLGNCPKCGMTLVAQKQTGPLEKHAAMAMDHALHEDDMAQSEHNADEMPAMTQETDAKENSRHDMSMAGMRTGGHEMEHMHGSGMTPRQNYDMMVDMAMSTAQLPWAIGIGTLSALLLIALLILTPWPVVNAVPTQDASHMVGQLLLSRYMIAFEGAALLILAGIVGAVVLAKREHSSARPSQASQPEQSLFTCPMHADIQLSEPGMCPRCGMDLVPSQETGEKDKQKGDPV</sequence>
<dbReference type="Proteomes" id="UP000597444">
    <property type="component" value="Unassembled WGS sequence"/>
</dbReference>
<feature type="transmembrane region" description="Helical" evidence="2">
    <location>
        <begin position="334"/>
        <end position="356"/>
    </location>
</feature>
<evidence type="ECO:0000256" key="1">
    <source>
        <dbReference type="ARBA" id="ARBA00005698"/>
    </source>
</evidence>
<dbReference type="GO" id="GO:0048038">
    <property type="term" value="F:quinone binding"/>
    <property type="evidence" value="ECO:0007669"/>
    <property type="project" value="UniProtKB-UniRule"/>
</dbReference>
<dbReference type="GO" id="GO:0005886">
    <property type="term" value="C:plasma membrane"/>
    <property type="evidence" value="ECO:0007669"/>
    <property type="project" value="UniProtKB-SubCell"/>
</dbReference>
<dbReference type="Pfam" id="PF19335">
    <property type="entry name" value="HMBD"/>
    <property type="match status" value="3"/>
</dbReference>
<comment type="catalytic activity">
    <reaction evidence="2">
        <text>a quinone + NADH + 5 H(+)(in) = a quinol + NAD(+) + 4 H(+)(out)</text>
        <dbReference type="Rhea" id="RHEA:57888"/>
        <dbReference type="ChEBI" id="CHEBI:15378"/>
        <dbReference type="ChEBI" id="CHEBI:24646"/>
        <dbReference type="ChEBI" id="CHEBI:57540"/>
        <dbReference type="ChEBI" id="CHEBI:57945"/>
        <dbReference type="ChEBI" id="CHEBI:132124"/>
    </reaction>
</comment>
<dbReference type="PANTHER" id="PTHR33269:SF17">
    <property type="entry name" value="NADH-UBIQUINONE OXIDOREDUCTASE CHAIN 6"/>
    <property type="match status" value="1"/>
</dbReference>
<dbReference type="InterPro" id="IPR045800">
    <property type="entry name" value="HMBD"/>
</dbReference>
<dbReference type="PANTHER" id="PTHR33269">
    <property type="entry name" value="NADH-UBIQUINONE OXIDOREDUCTASE CHAIN 6"/>
    <property type="match status" value="1"/>
</dbReference>
<protein>
    <recommendedName>
        <fullName evidence="2">NADH-quinone oxidoreductase subunit J</fullName>
        <ecNumber evidence="2">7.1.1.-</ecNumber>
    </recommendedName>
</protein>
<name>A0A8J3N778_9CHLR</name>
<dbReference type="EMBL" id="BNJK01000004">
    <property type="protein sequence ID" value="GHP01168.1"/>
    <property type="molecule type" value="Genomic_DNA"/>
</dbReference>
<keyword evidence="2" id="KW-0520">NAD</keyword>
<proteinExistence type="inferred from homology"/>
<keyword evidence="2" id="KW-1003">Cell membrane</keyword>
<gene>
    <name evidence="5" type="ORF">KSF_112150</name>
</gene>
<feature type="compositionally biased region" description="Basic and acidic residues" evidence="3">
    <location>
        <begin position="116"/>
        <end position="125"/>
    </location>
</feature>
<feature type="transmembrane region" description="Helical" evidence="2">
    <location>
        <begin position="288"/>
        <end position="314"/>
    </location>
</feature>
<feature type="transmembrane region" description="Helical" evidence="2">
    <location>
        <begin position="6"/>
        <end position="26"/>
    </location>
</feature>
<reference evidence="5" key="1">
    <citation type="submission" date="2020-10" db="EMBL/GenBank/DDBJ databases">
        <title>Taxonomic study of unclassified bacteria belonging to the class Ktedonobacteria.</title>
        <authorList>
            <person name="Yabe S."/>
            <person name="Wang C.M."/>
            <person name="Zheng Y."/>
            <person name="Sakai Y."/>
            <person name="Cavaletti L."/>
            <person name="Monciardini P."/>
            <person name="Donadio S."/>
        </authorList>
    </citation>
    <scope>NUCLEOTIDE SEQUENCE</scope>
    <source>
        <strain evidence="5">ID150040</strain>
    </source>
</reference>
<keyword evidence="2" id="KW-0812">Transmembrane</keyword>
<keyword evidence="6" id="KW-1185">Reference proteome</keyword>
<dbReference type="GO" id="GO:0046872">
    <property type="term" value="F:metal ion binding"/>
    <property type="evidence" value="ECO:0007669"/>
    <property type="project" value="InterPro"/>
</dbReference>
<evidence type="ECO:0000256" key="3">
    <source>
        <dbReference type="SAM" id="MobiDB-lite"/>
    </source>
</evidence>
<comment type="caution">
    <text evidence="5">The sequence shown here is derived from an EMBL/GenBank/DDBJ whole genome shotgun (WGS) entry which is preliminary data.</text>
</comment>
<comment type="function">
    <text evidence="2">NDH-1 shuttles electrons from NADH, via FMN and iron-sulfur (Fe-S) centers, to quinones in the respiratory chain. Couples the redox reaction to proton translocation (for every two electrons transferred, four hydrogen ions are translocated across the cytoplasmic membrane), and thus conserves the redox energy in a proton gradient.</text>
</comment>
<accession>A0A8J3N778</accession>
<feature type="domain" description="Heavy metal binding" evidence="4">
    <location>
        <begin position="173"/>
        <end position="197"/>
    </location>
</feature>
<feature type="domain" description="Heavy metal binding" evidence="4">
    <location>
        <begin position="376"/>
        <end position="401"/>
    </location>
</feature>
<organism evidence="5 6">
    <name type="scientific">Reticulibacter mediterranei</name>
    <dbReference type="NCBI Taxonomy" id="2778369"/>
    <lineage>
        <taxon>Bacteria</taxon>
        <taxon>Bacillati</taxon>
        <taxon>Chloroflexota</taxon>
        <taxon>Ktedonobacteria</taxon>
        <taxon>Ktedonobacterales</taxon>
        <taxon>Reticulibacteraceae</taxon>
        <taxon>Reticulibacter</taxon>
    </lineage>
</organism>
<keyword evidence="2" id="KW-0472">Membrane</keyword>
<keyword evidence="2" id="KW-1133">Transmembrane helix</keyword>
<dbReference type="GO" id="GO:0008137">
    <property type="term" value="F:NADH dehydrogenase (ubiquinone) activity"/>
    <property type="evidence" value="ECO:0007669"/>
    <property type="project" value="UniProtKB-UniRule"/>
</dbReference>
<feature type="domain" description="Heavy metal binding" evidence="4">
    <location>
        <begin position="128"/>
        <end position="152"/>
    </location>
</feature>
<dbReference type="InterPro" id="IPR001457">
    <property type="entry name" value="NADH_UbQ/plastoQ_OxRdtase_su6"/>
</dbReference>
<keyword evidence="2" id="KW-0874">Quinone</keyword>
<dbReference type="EC" id="7.1.1.-" evidence="2"/>
<comment type="subcellular location">
    <subcellularLocation>
        <location evidence="2">Cell membrane</location>
        <topology evidence="2">Multi-pass membrane protein</topology>
    </subcellularLocation>
</comment>
<dbReference type="Gene3D" id="1.20.120.1200">
    <property type="entry name" value="NADH-ubiquinone/plastoquinone oxidoreductase chain 6, subunit NuoJ"/>
    <property type="match status" value="2"/>
</dbReference>
<comment type="similarity">
    <text evidence="1 2">Belongs to the complex I subunit 6 family.</text>
</comment>
<dbReference type="RefSeq" id="WP_220211726.1">
    <property type="nucleotide sequence ID" value="NZ_BNJK01000004.1"/>
</dbReference>